<reference evidence="1 2" key="1">
    <citation type="submission" date="2019-11" db="EMBL/GenBank/DDBJ databases">
        <authorList>
            <person name="Li X.-J."/>
            <person name="Feng X.-M."/>
        </authorList>
    </citation>
    <scope>NUCLEOTIDE SEQUENCE [LARGE SCALE GENOMIC DNA]</scope>
    <source>
        <strain evidence="1 2">XMNu-373</strain>
    </source>
</reference>
<name>A0A7K3M5N0_9ACTN</name>
<dbReference type="Proteomes" id="UP000460435">
    <property type="component" value="Unassembled WGS sequence"/>
</dbReference>
<evidence type="ECO:0000313" key="2">
    <source>
        <dbReference type="Proteomes" id="UP000460435"/>
    </source>
</evidence>
<protein>
    <recommendedName>
        <fullName evidence="3">Helix-turn-helix domain containing protein</fullName>
    </recommendedName>
</protein>
<keyword evidence="2" id="KW-1185">Reference proteome</keyword>
<organism evidence="1 2">
    <name type="scientific">Phytoactinopolyspora mesophila</name>
    <dbReference type="NCBI Taxonomy" id="2650750"/>
    <lineage>
        <taxon>Bacteria</taxon>
        <taxon>Bacillati</taxon>
        <taxon>Actinomycetota</taxon>
        <taxon>Actinomycetes</taxon>
        <taxon>Jiangellales</taxon>
        <taxon>Jiangellaceae</taxon>
        <taxon>Phytoactinopolyspora</taxon>
    </lineage>
</organism>
<dbReference type="AlphaFoldDB" id="A0A7K3M5N0"/>
<dbReference type="Gene3D" id="1.10.10.60">
    <property type="entry name" value="Homeodomain-like"/>
    <property type="match status" value="1"/>
</dbReference>
<dbReference type="RefSeq" id="WP_162451321.1">
    <property type="nucleotide sequence ID" value="NZ_WLZY01000005.1"/>
</dbReference>
<dbReference type="EMBL" id="WLZY01000005">
    <property type="protein sequence ID" value="NDL58629.1"/>
    <property type="molecule type" value="Genomic_DNA"/>
</dbReference>
<evidence type="ECO:0000313" key="1">
    <source>
        <dbReference type="EMBL" id="NDL58629.1"/>
    </source>
</evidence>
<proteinExistence type="predicted"/>
<gene>
    <name evidence="1" type="ORF">F7O44_16290</name>
</gene>
<evidence type="ECO:0008006" key="3">
    <source>
        <dbReference type="Google" id="ProtNLM"/>
    </source>
</evidence>
<accession>A0A7K3M5N0</accession>
<comment type="caution">
    <text evidence="1">The sequence shown here is derived from an EMBL/GenBank/DDBJ whole genome shotgun (WGS) entry which is preliminary data.</text>
</comment>
<sequence>MSRRVEIDIDRAIELYQSGLTLKEVGEQLGVSGSLIRLRFKELGVDRRTFSECAKLRFETKPGSHGRILRHLDTDEIVRRYQEGESVDDIAESCQVSCTPIRDRLISAGVQMRGPGELVAQLPVETIIAQYEAGASIYALARQYATGWNTIKNVLDEQGCPPQRGQRLIPVPVPEWSRAEVAERMRIRQDRRRRTPARRRRYERRVARNAAERAVAQAQRQAITTAAATAALSLDERYERRRQGRDASAYREVATAGVVRVLLDAGFDVRRGTTVGDYVTMCTVDNLAIELHYGLRPDIRVRNGLDQRAKVFTKAGFGFLVVLAVQRLLLPDNDLDLIRAVEEYRNSGPVPGGFLLLRGEGNAPGRTPIEQRFCLVPIKW</sequence>